<keyword evidence="3" id="KW-1185">Reference proteome</keyword>
<dbReference type="Gene3D" id="1.20.58.320">
    <property type="entry name" value="TPR-like"/>
    <property type="match status" value="1"/>
</dbReference>
<gene>
    <name evidence="1" type="ORF">J6I90_04535</name>
    <name evidence="2" type="ORF">J6I92_00700</name>
</gene>
<dbReference type="InterPro" id="IPR011990">
    <property type="entry name" value="TPR-like_helical_dom_sf"/>
</dbReference>
<dbReference type="EMBL" id="JAGGJC010000001">
    <property type="protein sequence ID" value="MDN7128395.1"/>
    <property type="molecule type" value="Genomic_DNA"/>
</dbReference>
<protein>
    <submittedName>
        <fullName evidence="1">DUF924 domain-containing protein</fullName>
    </submittedName>
</protein>
<organism evidence="1 4">
    <name type="scientific">Pseudidiomarina terrestris</name>
    <dbReference type="NCBI Taxonomy" id="2820060"/>
    <lineage>
        <taxon>Bacteria</taxon>
        <taxon>Pseudomonadati</taxon>
        <taxon>Pseudomonadota</taxon>
        <taxon>Gammaproteobacteria</taxon>
        <taxon>Alteromonadales</taxon>
        <taxon>Idiomarinaceae</taxon>
        <taxon>Pseudidiomarina</taxon>
    </lineage>
</organism>
<dbReference type="Proteomes" id="UP001169491">
    <property type="component" value="Unassembled WGS sequence"/>
</dbReference>
<name>A0AAW7QW59_9GAMM</name>
<evidence type="ECO:0000313" key="4">
    <source>
        <dbReference type="Proteomes" id="UP001169492"/>
    </source>
</evidence>
<accession>A0AAW7QW59</accession>
<dbReference type="SUPFAM" id="SSF48452">
    <property type="entry name" value="TPR-like"/>
    <property type="match status" value="1"/>
</dbReference>
<reference evidence="3 4" key="1">
    <citation type="submission" date="2021-03" db="EMBL/GenBank/DDBJ databases">
        <title>Pseudidiomarina terrestris, a new bacterium isolated from saline soil.</title>
        <authorList>
            <person name="Galisteo C."/>
            <person name="De La Haba R."/>
            <person name="Sanchez-Porro C."/>
            <person name="Ventosa A."/>
        </authorList>
    </citation>
    <scope>NUCLEOTIDE SEQUENCE [LARGE SCALE GENOMIC DNA]</scope>
    <source>
        <strain evidence="1 4">1APP75-32.1</strain>
        <strain evidence="3">1APR75-15</strain>
        <strain evidence="2">1ASR75-15</strain>
    </source>
</reference>
<dbReference type="Proteomes" id="UP001169492">
    <property type="component" value="Unassembled WGS sequence"/>
</dbReference>
<proteinExistence type="predicted"/>
<evidence type="ECO:0000313" key="1">
    <source>
        <dbReference type="EMBL" id="MDN7124138.1"/>
    </source>
</evidence>
<dbReference type="InterPro" id="IPR010323">
    <property type="entry name" value="DUF924"/>
</dbReference>
<comment type="caution">
    <text evidence="1">The sequence shown here is derived from an EMBL/GenBank/DDBJ whole genome shotgun (WGS) entry which is preliminary data.</text>
</comment>
<dbReference type="Gene3D" id="1.25.40.10">
    <property type="entry name" value="Tetratricopeptide repeat domain"/>
    <property type="match status" value="1"/>
</dbReference>
<evidence type="ECO:0000313" key="2">
    <source>
        <dbReference type="EMBL" id="MDN7128395.1"/>
    </source>
</evidence>
<dbReference type="Pfam" id="PF06041">
    <property type="entry name" value="DUF924"/>
    <property type="match status" value="1"/>
</dbReference>
<dbReference type="EMBL" id="JAGGJB010000002">
    <property type="protein sequence ID" value="MDN7124138.1"/>
    <property type="molecule type" value="Genomic_DNA"/>
</dbReference>
<dbReference type="AlphaFoldDB" id="A0AAW7QW59"/>
<sequence length="181" mass="20925">MMMNAATVLDFWFSELSAKDWFSKNDQLDKRIANRFGEVLAAAKEGECWQWRESARGRLAEIIVLDQFSRNIYRDSPRAFAQDPMALVLAQEAVAKGVDRELKATEKAFLYMPYMHSESLVIHEQALRLYKQPGLENNYDFEVKHLDILKRFGRYPHRNAALGRTSSAAEQEFLVQPDSSF</sequence>
<evidence type="ECO:0000313" key="3">
    <source>
        <dbReference type="Proteomes" id="UP001169491"/>
    </source>
</evidence>